<evidence type="ECO:0000313" key="5">
    <source>
        <dbReference type="Proteomes" id="UP000499080"/>
    </source>
</evidence>
<reference evidence="4 5" key="1">
    <citation type="journal article" date="2019" name="Sci. Rep.">
        <title>Orb-weaving spider Araneus ventricosus genome elucidates the spidroin gene catalogue.</title>
        <authorList>
            <person name="Kono N."/>
            <person name="Nakamura H."/>
            <person name="Ohtoshi R."/>
            <person name="Moran D.A.P."/>
            <person name="Shinohara A."/>
            <person name="Yoshida Y."/>
            <person name="Fujiwara M."/>
            <person name="Mori M."/>
            <person name="Tomita M."/>
            <person name="Arakawa K."/>
        </authorList>
    </citation>
    <scope>NUCLEOTIDE SEQUENCE [LARGE SCALE GENOMIC DNA]</scope>
</reference>
<evidence type="ECO:0000313" key="3">
    <source>
        <dbReference type="EMBL" id="GBO07979.1"/>
    </source>
</evidence>
<name>A0A4Y2U4T5_ARAVE</name>
<dbReference type="EMBL" id="BGPR01033875">
    <property type="protein sequence ID" value="GBO07979.1"/>
    <property type="molecule type" value="Genomic_DNA"/>
</dbReference>
<evidence type="ECO:0000313" key="1">
    <source>
        <dbReference type="EMBL" id="GBO06827.1"/>
    </source>
</evidence>
<evidence type="ECO:0000313" key="4">
    <source>
        <dbReference type="EMBL" id="GBO07985.1"/>
    </source>
</evidence>
<accession>A0A4Y2U4T5</accession>
<dbReference type="EMBL" id="BGPR01033877">
    <property type="protein sequence ID" value="GBO07985.1"/>
    <property type="molecule type" value="Genomic_DNA"/>
</dbReference>
<dbReference type="EMBL" id="BGPR01033048">
    <property type="protein sequence ID" value="GBO06834.1"/>
    <property type="molecule type" value="Genomic_DNA"/>
</dbReference>
<organism evidence="4 5">
    <name type="scientific">Araneus ventricosus</name>
    <name type="common">Orbweaver spider</name>
    <name type="synonym">Epeira ventricosa</name>
    <dbReference type="NCBI Taxonomy" id="182803"/>
    <lineage>
        <taxon>Eukaryota</taxon>
        <taxon>Metazoa</taxon>
        <taxon>Ecdysozoa</taxon>
        <taxon>Arthropoda</taxon>
        <taxon>Chelicerata</taxon>
        <taxon>Arachnida</taxon>
        <taxon>Araneae</taxon>
        <taxon>Araneomorphae</taxon>
        <taxon>Entelegynae</taxon>
        <taxon>Araneoidea</taxon>
        <taxon>Araneidae</taxon>
        <taxon>Araneus</taxon>
    </lineage>
</organism>
<sequence>MLYIKFSRCFLYNKNLNLCPPEESHVHSTGSVAVMASGMERRSVHQRPSHVHSTGSVAVMATGMGRHSVHQRPSHVHSTGSVAVMATGTGAWGGILSTRGPED</sequence>
<keyword evidence="5" id="KW-1185">Reference proteome</keyword>
<dbReference type="AlphaFoldDB" id="A0A4Y2U4T5"/>
<proteinExistence type="predicted"/>
<comment type="caution">
    <text evidence="4">The sequence shown here is derived from an EMBL/GenBank/DDBJ whole genome shotgun (WGS) entry which is preliminary data.</text>
</comment>
<evidence type="ECO:0000313" key="2">
    <source>
        <dbReference type="EMBL" id="GBO06834.1"/>
    </source>
</evidence>
<dbReference type="EMBL" id="BGPR01033045">
    <property type="protein sequence ID" value="GBO06827.1"/>
    <property type="molecule type" value="Genomic_DNA"/>
</dbReference>
<dbReference type="Proteomes" id="UP000499080">
    <property type="component" value="Unassembled WGS sequence"/>
</dbReference>
<gene>
    <name evidence="4" type="ORF">AVEN_107649_1</name>
    <name evidence="2" type="ORF">AVEN_133141_1</name>
    <name evidence="1" type="ORF">AVEN_231748_1</name>
    <name evidence="3" type="ORF">AVEN_95020_1</name>
</gene>
<protein>
    <submittedName>
        <fullName evidence="4">Uncharacterized protein</fullName>
    </submittedName>
</protein>